<reference evidence="1" key="1">
    <citation type="submission" date="2023-04" db="EMBL/GenBank/DDBJ databases">
        <title>Chromosome-level genome of Chaenocephalus aceratus.</title>
        <authorList>
            <person name="Park H."/>
        </authorList>
    </citation>
    <scope>NUCLEOTIDE SEQUENCE</scope>
    <source>
        <strain evidence="1">DE</strain>
        <tissue evidence="1">Muscle</tissue>
    </source>
</reference>
<dbReference type="AlphaFoldDB" id="A0AAD9B422"/>
<dbReference type="Proteomes" id="UP001228049">
    <property type="component" value="Unassembled WGS sequence"/>
</dbReference>
<gene>
    <name evidence="1" type="ORF">KUDE01_002276</name>
</gene>
<keyword evidence="2" id="KW-1185">Reference proteome</keyword>
<dbReference type="EMBL" id="JASDAP010000027">
    <property type="protein sequence ID" value="KAK1876957.1"/>
    <property type="molecule type" value="Genomic_DNA"/>
</dbReference>
<evidence type="ECO:0000313" key="2">
    <source>
        <dbReference type="Proteomes" id="UP001228049"/>
    </source>
</evidence>
<protein>
    <submittedName>
        <fullName evidence="1">Arginine--tRNA ligase</fullName>
    </submittedName>
</protein>
<dbReference type="GO" id="GO:0016874">
    <property type="term" value="F:ligase activity"/>
    <property type="evidence" value="ECO:0007669"/>
    <property type="project" value="UniProtKB-KW"/>
</dbReference>
<name>A0AAD9B422_DISEL</name>
<sequence>MLIHLVRLGGNQTCNSIETLLSAYQSDLDPLFKKLKEEIVAKCHMAPDAKFLVDENSKRHAINPQGNYDTYLEAYYNHRYGRQKAEILQYFLDVRQNLQELVKQKGFFNF</sequence>
<proteinExistence type="predicted"/>
<comment type="caution">
    <text evidence="1">The sequence shown here is derived from an EMBL/GenBank/DDBJ whole genome shotgun (WGS) entry which is preliminary data.</text>
</comment>
<accession>A0AAD9B422</accession>
<keyword evidence="1" id="KW-0436">Ligase</keyword>
<organism evidence="1 2">
    <name type="scientific">Dissostichus eleginoides</name>
    <name type="common">Patagonian toothfish</name>
    <name type="synonym">Dissostichus amissus</name>
    <dbReference type="NCBI Taxonomy" id="100907"/>
    <lineage>
        <taxon>Eukaryota</taxon>
        <taxon>Metazoa</taxon>
        <taxon>Chordata</taxon>
        <taxon>Craniata</taxon>
        <taxon>Vertebrata</taxon>
        <taxon>Euteleostomi</taxon>
        <taxon>Actinopterygii</taxon>
        <taxon>Neopterygii</taxon>
        <taxon>Teleostei</taxon>
        <taxon>Neoteleostei</taxon>
        <taxon>Acanthomorphata</taxon>
        <taxon>Eupercaria</taxon>
        <taxon>Perciformes</taxon>
        <taxon>Notothenioidei</taxon>
        <taxon>Nototheniidae</taxon>
        <taxon>Dissostichus</taxon>
    </lineage>
</organism>
<evidence type="ECO:0000313" key="1">
    <source>
        <dbReference type="EMBL" id="KAK1876957.1"/>
    </source>
</evidence>